<accession>A0ABP1JV93</accession>
<evidence type="ECO:0000256" key="1">
    <source>
        <dbReference type="SAM" id="Phobius"/>
    </source>
</evidence>
<dbReference type="EMBL" id="CAXDID020000168">
    <property type="protein sequence ID" value="CAL6046533.1"/>
    <property type="molecule type" value="Genomic_DNA"/>
</dbReference>
<protein>
    <submittedName>
        <fullName evidence="2">Hypothetical_protein</fullName>
    </submittedName>
</protein>
<keyword evidence="1" id="KW-0472">Membrane</keyword>
<feature type="transmembrane region" description="Helical" evidence="1">
    <location>
        <begin position="242"/>
        <end position="261"/>
    </location>
</feature>
<gene>
    <name evidence="2" type="ORF">HINF_LOCUS41772</name>
</gene>
<proteinExistence type="predicted"/>
<keyword evidence="3" id="KW-1185">Reference proteome</keyword>
<organism evidence="2 3">
    <name type="scientific">Hexamita inflata</name>
    <dbReference type="NCBI Taxonomy" id="28002"/>
    <lineage>
        <taxon>Eukaryota</taxon>
        <taxon>Metamonada</taxon>
        <taxon>Diplomonadida</taxon>
        <taxon>Hexamitidae</taxon>
        <taxon>Hexamitinae</taxon>
        <taxon>Hexamita</taxon>
    </lineage>
</organism>
<comment type="caution">
    <text evidence="2">The sequence shown here is derived from an EMBL/GenBank/DDBJ whole genome shotgun (WGS) entry which is preliminary data.</text>
</comment>
<reference evidence="2 3" key="1">
    <citation type="submission" date="2024-07" db="EMBL/GenBank/DDBJ databases">
        <authorList>
            <person name="Akdeniz Z."/>
        </authorList>
    </citation>
    <scope>NUCLEOTIDE SEQUENCE [LARGE SCALE GENOMIC DNA]</scope>
</reference>
<dbReference type="Proteomes" id="UP001642409">
    <property type="component" value="Unassembled WGS sequence"/>
</dbReference>
<evidence type="ECO:0000313" key="3">
    <source>
        <dbReference type="Proteomes" id="UP001642409"/>
    </source>
</evidence>
<keyword evidence="1" id="KW-0812">Transmembrane</keyword>
<evidence type="ECO:0000313" key="2">
    <source>
        <dbReference type="EMBL" id="CAL6046533.1"/>
    </source>
</evidence>
<name>A0ABP1JV93_9EUKA</name>
<sequence length="262" mass="30455">MLYLYLSCQVASMDVSVYKFLARIDEQCFYYSNYQIYYKQCVSNINTDILSAQQSALNYLLQLPETQQTVFGAKIDYVLSWPVYVSPVSFYLRVSDFQFYNISLSQQNLITGFPISMHKQHLVYCQNNVQIIDGIQSQAVPCLQGVYGFESGIVQIVNQTAVFNFTLKVPFDEILMINQNTIILRKKGVLKIFDLNKGFIQQYVENKKFLQQIVQIQLRTQFGDVHENIKEMHASSVKNNKIHAKIILILYFVLNALYLWIN</sequence>
<keyword evidence="1" id="KW-1133">Transmembrane helix</keyword>